<keyword evidence="6" id="KW-1185">Reference proteome</keyword>
<reference evidence="5" key="1">
    <citation type="submission" date="2022-12" db="EMBL/GenBank/DDBJ databases">
        <title>Genome assemblies of Blomia tropicalis.</title>
        <authorList>
            <person name="Cui Y."/>
        </authorList>
    </citation>
    <scope>NUCLEOTIDE SEQUENCE</scope>
    <source>
        <tissue evidence="5">Adult mites</tissue>
    </source>
</reference>
<dbReference type="PROSITE" id="PS50082">
    <property type="entry name" value="WD_REPEATS_2"/>
    <property type="match status" value="1"/>
</dbReference>
<comment type="caution">
    <text evidence="5">The sequence shown here is derived from an EMBL/GenBank/DDBJ whole genome shotgun (WGS) entry which is preliminary data.</text>
</comment>
<keyword evidence="2" id="KW-0677">Repeat</keyword>
<gene>
    <name evidence="5" type="ORF">RDWZM_009053</name>
</gene>
<dbReference type="OrthoDB" id="3367at2759"/>
<evidence type="ECO:0000313" key="6">
    <source>
        <dbReference type="Proteomes" id="UP001142055"/>
    </source>
</evidence>
<feature type="compositionally biased region" description="Low complexity" evidence="4">
    <location>
        <begin position="542"/>
        <end position="553"/>
    </location>
</feature>
<feature type="repeat" description="WD" evidence="3">
    <location>
        <begin position="352"/>
        <end position="393"/>
    </location>
</feature>
<feature type="compositionally biased region" description="Low complexity" evidence="4">
    <location>
        <begin position="581"/>
        <end position="593"/>
    </location>
</feature>
<evidence type="ECO:0000256" key="3">
    <source>
        <dbReference type="PROSITE-ProRule" id="PRU00221"/>
    </source>
</evidence>
<evidence type="ECO:0000313" key="5">
    <source>
        <dbReference type="EMBL" id="KAJ6217896.1"/>
    </source>
</evidence>
<dbReference type="InterPro" id="IPR015943">
    <property type="entry name" value="WD40/YVTN_repeat-like_dom_sf"/>
</dbReference>
<keyword evidence="1 3" id="KW-0853">WD repeat</keyword>
<dbReference type="PANTHER" id="PTHR14107">
    <property type="entry name" value="WD REPEAT PROTEIN"/>
    <property type="match status" value="1"/>
</dbReference>
<evidence type="ECO:0000256" key="2">
    <source>
        <dbReference type="ARBA" id="ARBA00022737"/>
    </source>
</evidence>
<name>A0A9Q0RKP4_BLOTA</name>
<protein>
    <recommendedName>
        <fullName evidence="7">WD repeat-containing protein 20</fullName>
    </recommendedName>
</protein>
<organism evidence="5 6">
    <name type="scientific">Blomia tropicalis</name>
    <name type="common">Mite</name>
    <dbReference type="NCBI Taxonomy" id="40697"/>
    <lineage>
        <taxon>Eukaryota</taxon>
        <taxon>Metazoa</taxon>
        <taxon>Ecdysozoa</taxon>
        <taxon>Arthropoda</taxon>
        <taxon>Chelicerata</taxon>
        <taxon>Arachnida</taxon>
        <taxon>Acari</taxon>
        <taxon>Acariformes</taxon>
        <taxon>Sarcoptiformes</taxon>
        <taxon>Astigmata</taxon>
        <taxon>Glycyphagoidea</taxon>
        <taxon>Echimyopodidae</taxon>
        <taxon>Blomia</taxon>
    </lineage>
</organism>
<feature type="region of interest" description="Disordered" evidence="4">
    <location>
        <begin position="511"/>
        <end position="534"/>
    </location>
</feature>
<dbReference type="InterPro" id="IPR036322">
    <property type="entry name" value="WD40_repeat_dom_sf"/>
</dbReference>
<dbReference type="Proteomes" id="UP001142055">
    <property type="component" value="Chromosome 3"/>
</dbReference>
<feature type="region of interest" description="Disordered" evidence="4">
    <location>
        <begin position="66"/>
        <end position="91"/>
    </location>
</feature>
<dbReference type="OMA" id="CHDFNAN"/>
<dbReference type="AlphaFoldDB" id="A0A9Q0RKP4"/>
<dbReference type="InterPro" id="IPR001680">
    <property type="entry name" value="WD40_rpt"/>
</dbReference>
<accession>A0A9Q0RKP4</accession>
<sequence length="714" mass="79819">MQSSSTEQLNEIKTQLITREGIYRLIPAAEYYRPKSNAYAPNTTLGNVSTNSTPCRISFTKVCMSQHNNRNTSPSASDGPNSGFHSMIGPTTSIQPATNYNRLNHSSESLEKCVSNSNVATSTISSSYSNKNHIMGLNIDSNSLPKTNNKSEDDLQIDERICFNVGREIYMFSFLGIKPADLTKLADRRSYKATCPTCHDIHSNIENREATLLIGFNAGQIQLIDLYRTDVNKFFNQERLIDKTKTTCIRWLPRSRSNFLVSYSSGQMYLFKEDIPCGNTAPNYQQFKSGEGFTIYTCKSKTTRNPIFRWSIGEGAIHEFAFSPCGEYLAIVSQDGFLRVFHYDHMELIGRMRSYFGGLLCVGWSPDSRFIVTGGEDDLITVWSLAEKRVIARGQGHKSWVNVVTFDSYMTIYKDSVEEVVDNEFHIKENMINGDAHESFVHKNHENTNQIGIISYRIGSVGQDTQICLWDLTDDIIRQSNHQSAKSRTSLISMNKMSVNNIERDSNVIGSIQDDEHGSNNGHQQTDTKHTSRHSNGILSIVSSGSQSTSRSSHNFFKLKSKSESKSHKALSFSDKHIKQTTNSTSKNNASSNIFSNNGQTMVNCTGSLGANHHQSHPNNANICDPGRLLGTILCPKLDDVPMLEPHVCKKIAHERLTALAFHKDYFIVANQDGRVTVWGRPNKMNHMKITSPTASLASDVNELACDDIGSEII</sequence>
<proteinExistence type="predicted"/>
<dbReference type="Gene3D" id="2.130.10.10">
    <property type="entry name" value="YVTN repeat-like/Quinoprotein amine dehydrogenase"/>
    <property type="match status" value="2"/>
</dbReference>
<evidence type="ECO:0000256" key="1">
    <source>
        <dbReference type="ARBA" id="ARBA00022574"/>
    </source>
</evidence>
<dbReference type="PANTHER" id="PTHR14107:SF16">
    <property type="entry name" value="AT02583P"/>
    <property type="match status" value="1"/>
</dbReference>
<dbReference type="InterPro" id="IPR051362">
    <property type="entry name" value="WD_repeat_creC_regulators"/>
</dbReference>
<evidence type="ECO:0008006" key="7">
    <source>
        <dbReference type="Google" id="ProtNLM"/>
    </source>
</evidence>
<feature type="region of interest" description="Disordered" evidence="4">
    <location>
        <begin position="568"/>
        <end position="595"/>
    </location>
</feature>
<dbReference type="SMART" id="SM00320">
    <property type="entry name" value="WD40"/>
    <property type="match status" value="4"/>
</dbReference>
<dbReference type="SUPFAM" id="SSF50978">
    <property type="entry name" value="WD40 repeat-like"/>
    <property type="match status" value="1"/>
</dbReference>
<dbReference type="PROSITE" id="PS50294">
    <property type="entry name" value="WD_REPEATS_REGION"/>
    <property type="match status" value="1"/>
</dbReference>
<dbReference type="Pfam" id="PF00400">
    <property type="entry name" value="WD40"/>
    <property type="match status" value="1"/>
</dbReference>
<feature type="region of interest" description="Disordered" evidence="4">
    <location>
        <begin position="542"/>
        <end position="561"/>
    </location>
</feature>
<dbReference type="EMBL" id="JAPWDV010000003">
    <property type="protein sequence ID" value="KAJ6217896.1"/>
    <property type="molecule type" value="Genomic_DNA"/>
</dbReference>
<evidence type="ECO:0000256" key="4">
    <source>
        <dbReference type="SAM" id="MobiDB-lite"/>
    </source>
</evidence>